<keyword evidence="3" id="KW-1185">Reference proteome</keyword>
<dbReference type="Pfam" id="PF08241">
    <property type="entry name" value="Methyltransf_11"/>
    <property type="match status" value="1"/>
</dbReference>
<dbReference type="Proteomes" id="UP000027466">
    <property type="component" value="Unassembled WGS sequence"/>
</dbReference>
<keyword evidence="2" id="KW-0808">Transferase</keyword>
<protein>
    <submittedName>
        <fullName evidence="2">SAM-dependent methyltransferase</fullName>
    </submittedName>
</protein>
<organism evidence="2 3">
    <name type="scientific">Caballeronia glathei</name>
    <dbReference type="NCBI Taxonomy" id="60547"/>
    <lineage>
        <taxon>Bacteria</taxon>
        <taxon>Pseudomonadati</taxon>
        <taxon>Pseudomonadota</taxon>
        <taxon>Betaproteobacteria</taxon>
        <taxon>Burkholderiales</taxon>
        <taxon>Burkholderiaceae</taxon>
        <taxon>Caballeronia</taxon>
    </lineage>
</organism>
<feature type="domain" description="Methyltransferase type 11" evidence="1">
    <location>
        <begin position="50"/>
        <end position="146"/>
    </location>
</feature>
<dbReference type="GO" id="GO:0032259">
    <property type="term" value="P:methylation"/>
    <property type="evidence" value="ECO:0007669"/>
    <property type="project" value="UniProtKB-KW"/>
</dbReference>
<proteinExistence type="predicted"/>
<dbReference type="SUPFAM" id="SSF53335">
    <property type="entry name" value="S-adenosyl-L-methionine-dependent methyltransferases"/>
    <property type="match status" value="1"/>
</dbReference>
<dbReference type="STRING" id="60547.GCA_000751215_04992"/>
<dbReference type="CDD" id="cd02440">
    <property type="entry name" value="AdoMet_MTases"/>
    <property type="match status" value="1"/>
</dbReference>
<dbReference type="InterPro" id="IPR029063">
    <property type="entry name" value="SAM-dependent_MTases_sf"/>
</dbReference>
<reference evidence="2 3" key="1">
    <citation type="submission" date="2014-03" db="EMBL/GenBank/DDBJ databases">
        <title>Draft Genome Sequences of Four Burkholderia Strains.</title>
        <authorList>
            <person name="Liu X.Y."/>
            <person name="Li C.X."/>
            <person name="Xu J.H."/>
        </authorList>
    </citation>
    <scope>NUCLEOTIDE SEQUENCE [LARGE SCALE GENOMIC DNA]</scope>
    <source>
        <strain evidence="2 3">DSM 50014</strain>
    </source>
</reference>
<evidence type="ECO:0000259" key="1">
    <source>
        <dbReference type="Pfam" id="PF08241"/>
    </source>
</evidence>
<dbReference type="InterPro" id="IPR013216">
    <property type="entry name" value="Methyltransf_11"/>
</dbReference>
<comment type="caution">
    <text evidence="2">The sequence shown here is derived from an EMBL/GenBank/DDBJ whole genome shotgun (WGS) entry which is preliminary data.</text>
</comment>
<dbReference type="RefSeq" id="WP_051672577.1">
    <property type="nucleotide sequence ID" value="NZ_CADFFX010000005.1"/>
</dbReference>
<dbReference type="Gene3D" id="3.40.50.150">
    <property type="entry name" value="Vaccinia Virus protein VP39"/>
    <property type="match status" value="1"/>
</dbReference>
<dbReference type="EMBL" id="JFHC01000024">
    <property type="protein sequence ID" value="KDR41708.1"/>
    <property type="molecule type" value="Genomic_DNA"/>
</dbReference>
<dbReference type="PANTHER" id="PTHR43591:SF24">
    <property type="entry name" value="2-METHOXY-6-POLYPRENYL-1,4-BENZOQUINOL METHYLASE, MITOCHONDRIAL"/>
    <property type="match status" value="1"/>
</dbReference>
<gene>
    <name evidence="2" type="ORF">BG61_15640</name>
</gene>
<keyword evidence="2" id="KW-0489">Methyltransferase</keyword>
<sequence length="275" mass="29642">MSLTDRHSTDKAFAGSIPELYDTCLVPLIFEPYAVDLASRVVSKGPKKVLEVAAGTGVLTRALSTALPDSTALVATDLNQPMLDRARTVGACRHVEWRQADAMQLPFADGQFDVVVCQFGVMFFPDKPGAFAEARRVLSPGGTFIFNVWDRIEENAFALVVTDALARLYPATPPRFLARTPHGYHDRETIGRDLRLGGFLAEPAFETVASHSRADSARIPSVAYCQGTPLRNELEALGPAELARATDVCTAAMAGKFGPGRVDGKIQAHVVTVEA</sequence>
<evidence type="ECO:0000313" key="3">
    <source>
        <dbReference type="Proteomes" id="UP000027466"/>
    </source>
</evidence>
<name>A0A069PM14_9BURK</name>
<dbReference type="GO" id="GO:0008757">
    <property type="term" value="F:S-adenosylmethionine-dependent methyltransferase activity"/>
    <property type="evidence" value="ECO:0007669"/>
    <property type="project" value="InterPro"/>
</dbReference>
<accession>A0A069PM14</accession>
<evidence type="ECO:0000313" key="2">
    <source>
        <dbReference type="EMBL" id="KDR41708.1"/>
    </source>
</evidence>
<dbReference type="PANTHER" id="PTHR43591">
    <property type="entry name" value="METHYLTRANSFERASE"/>
    <property type="match status" value="1"/>
</dbReference>
<dbReference type="AlphaFoldDB" id="A0A069PM14"/>